<dbReference type="InterPro" id="IPR029063">
    <property type="entry name" value="SAM-dependent_MTases_sf"/>
</dbReference>
<proteinExistence type="predicted"/>
<keyword evidence="2" id="KW-1185">Reference proteome</keyword>
<keyword evidence="1" id="KW-0808">Transferase</keyword>
<dbReference type="Gene3D" id="3.40.50.150">
    <property type="entry name" value="Vaccinia Virus protein VP39"/>
    <property type="match status" value="1"/>
</dbReference>
<reference evidence="1 2" key="1">
    <citation type="submission" date="2024-01" db="EMBL/GenBank/DDBJ databases">
        <title>New evidence supports the origin of RcGTA from prophage.</title>
        <authorList>
            <person name="Xu Y."/>
            <person name="Liu B."/>
            <person name="Chen F."/>
        </authorList>
    </citation>
    <scope>NUCLEOTIDE SEQUENCE [LARGE SCALE GENOMIC DNA]</scope>
    <source>
        <strain evidence="1 2">CBW1107-2</strain>
    </source>
</reference>
<name>A0ABV3WPT7_9HYPH</name>
<gene>
    <name evidence="1" type="ORF">V1479_03355</name>
</gene>
<evidence type="ECO:0000313" key="2">
    <source>
        <dbReference type="Proteomes" id="UP001559025"/>
    </source>
</evidence>
<evidence type="ECO:0000313" key="1">
    <source>
        <dbReference type="EMBL" id="MEX4006326.1"/>
    </source>
</evidence>
<dbReference type="Proteomes" id="UP001559025">
    <property type="component" value="Unassembled WGS sequence"/>
</dbReference>
<comment type="caution">
    <text evidence="1">The sequence shown here is derived from an EMBL/GenBank/DDBJ whole genome shotgun (WGS) entry which is preliminary data.</text>
</comment>
<keyword evidence="1" id="KW-0489">Methyltransferase</keyword>
<dbReference type="EMBL" id="JAZHFV010000001">
    <property type="protein sequence ID" value="MEX4006326.1"/>
    <property type="molecule type" value="Genomic_DNA"/>
</dbReference>
<dbReference type="GO" id="GO:0008168">
    <property type="term" value="F:methyltransferase activity"/>
    <property type="evidence" value="ECO:0007669"/>
    <property type="project" value="UniProtKB-KW"/>
</dbReference>
<accession>A0ABV3WPT7</accession>
<dbReference type="GO" id="GO:0032259">
    <property type="term" value="P:methylation"/>
    <property type="evidence" value="ECO:0007669"/>
    <property type="project" value="UniProtKB-KW"/>
</dbReference>
<dbReference type="SUPFAM" id="SSF53335">
    <property type="entry name" value="S-adenosyl-L-methionine-dependent methyltransferases"/>
    <property type="match status" value="1"/>
</dbReference>
<organism evidence="1 2">
    <name type="scientific">Neoaquamicrobium sediminum</name>
    <dbReference type="NCBI Taxonomy" id="1849104"/>
    <lineage>
        <taxon>Bacteria</taxon>
        <taxon>Pseudomonadati</taxon>
        <taxon>Pseudomonadota</taxon>
        <taxon>Alphaproteobacteria</taxon>
        <taxon>Hyphomicrobiales</taxon>
        <taxon>Phyllobacteriaceae</taxon>
        <taxon>Neoaquamicrobium</taxon>
    </lineage>
</organism>
<protein>
    <submittedName>
        <fullName evidence="1">Class I SAM-dependent methyltransferase</fullName>
        <ecNumber evidence="1">2.1.-.-</ecNumber>
    </submittedName>
</protein>
<sequence>MKLFRIAANPSILHLVASKGITVAQGSELKLDEQSLITSQLIKKHAPAVDVADAAVVREKTAQLALTLDLARQGFEAGEPAATIVDRLAGRLHELRNQVNAAVWQQLIPLAQEHPVSAFLKQDPFTRWSFDKPRGYSGDASLLDIYYKHPSADEIVASSTELGREIYAYTSEAASSAAGRERRDILARTVDATAERVENAEVLAIACGHLREAELSRALAGKKLKRWVGLDQDPISVGIVNRDLAGTAVEAVDGSVKGILRRAYNLGTFDLVYASGLYDYLPRAVGIRLMQRAMEFVKPGGEFLFANFSDEITTDGYMETFMDWPLILRSADDMWDIINGSVDKNTVEAEVFYGTNRNIVYGVVRKHAE</sequence>
<dbReference type="EC" id="2.1.-.-" evidence="1"/>